<evidence type="ECO:0000256" key="1">
    <source>
        <dbReference type="SAM" id="MobiDB-lite"/>
    </source>
</evidence>
<dbReference type="GO" id="GO:0031207">
    <property type="term" value="C:Sec62/Sec63 complex"/>
    <property type="evidence" value="ECO:0007669"/>
    <property type="project" value="InterPro"/>
</dbReference>
<dbReference type="KEGG" id="ela:UCREL1_11501"/>
<dbReference type="Pfam" id="PF09802">
    <property type="entry name" value="Sec66"/>
    <property type="match status" value="1"/>
</dbReference>
<dbReference type="InterPro" id="IPR018624">
    <property type="entry name" value="Sec66"/>
</dbReference>
<evidence type="ECO:0000256" key="2">
    <source>
        <dbReference type="SAM" id="Phobius"/>
    </source>
</evidence>
<dbReference type="eggNOG" id="KOG4699">
    <property type="taxonomic scope" value="Eukaryota"/>
</dbReference>
<dbReference type="GO" id="GO:0031204">
    <property type="term" value="P:post-translational protein targeting to membrane, translocation"/>
    <property type="evidence" value="ECO:0007669"/>
    <property type="project" value="InterPro"/>
</dbReference>
<dbReference type="Proteomes" id="UP000012174">
    <property type="component" value="Unassembled WGS sequence"/>
</dbReference>
<reference evidence="4" key="1">
    <citation type="journal article" date="2013" name="Genome Announc.">
        <title>Draft genome sequence of the grapevine dieback fungus Eutypa lata UCR-EL1.</title>
        <authorList>
            <person name="Blanco-Ulate B."/>
            <person name="Rolshausen P.E."/>
            <person name="Cantu D."/>
        </authorList>
    </citation>
    <scope>NUCLEOTIDE SEQUENCE [LARGE SCALE GENOMIC DNA]</scope>
    <source>
        <strain evidence="4">UCR-EL1</strain>
    </source>
</reference>
<gene>
    <name evidence="3" type="ORF">UCREL1_11501</name>
</gene>
<dbReference type="OrthoDB" id="73168at2759"/>
<protein>
    <submittedName>
        <fullName evidence="3">Putative translocation protein sec66 protein</fullName>
    </submittedName>
</protein>
<proteinExistence type="predicted"/>
<keyword evidence="2" id="KW-0472">Membrane</keyword>
<keyword evidence="2" id="KW-0812">Transmembrane</keyword>
<keyword evidence="2" id="KW-1133">Transmembrane helix</keyword>
<evidence type="ECO:0000313" key="4">
    <source>
        <dbReference type="Proteomes" id="UP000012174"/>
    </source>
</evidence>
<evidence type="ECO:0000313" key="3">
    <source>
        <dbReference type="EMBL" id="EMR61559.1"/>
    </source>
</evidence>
<accession>M7S654</accession>
<feature type="transmembrane region" description="Helical" evidence="2">
    <location>
        <begin position="6"/>
        <end position="26"/>
    </location>
</feature>
<sequence length="236" mass="26285">MVDIDWTSLALPFAYVLVLVGSLYTFSTVYRKRKASQSANLEPWFPPHLQRNIYLSLLHLEPEGGQEKTPKVPDSVIRAALLRRAVEDIQRIIQVRTSKQALNVLLQRGSVGDDLNQRFIRAEKEIEEELKDVVAEANALAPGWGQTIFQSANEINANTVLRRKLEEIEAKTDAEVEWWEKRRATIQQDFMKELDNEAGSVAGSVKAGSDEDGVLVDSSTPAATPGSSKKKKGGKK</sequence>
<dbReference type="STRING" id="1287681.M7S654"/>
<dbReference type="PANTHER" id="PTHR28229">
    <property type="entry name" value="TRANSLOCATION PROTEIN SEC66"/>
    <property type="match status" value="1"/>
</dbReference>
<feature type="region of interest" description="Disordered" evidence="1">
    <location>
        <begin position="199"/>
        <end position="236"/>
    </location>
</feature>
<dbReference type="OMA" id="KPWFPAH"/>
<dbReference type="HOGENOM" id="CLU_066294_0_0_1"/>
<dbReference type="EMBL" id="KB707585">
    <property type="protein sequence ID" value="EMR61559.1"/>
    <property type="molecule type" value="Genomic_DNA"/>
</dbReference>
<name>M7S654_EUTLA</name>
<dbReference type="AlphaFoldDB" id="M7S654"/>
<organism evidence="3 4">
    <name type="scientific">Eutypa lata (strain UCR-EL1)</name>
    <name type="common">Grapevine dieback disease fungus</name>
    <name type="synonym">Eutypa armeniacae</name>
    <dbReference type="NCBI Taxonomy" id="1287681"/>
    <lineage>
        <taxon>Eukaryota</taxon>
        <taxon>Fungi</taxon>
        <taxon>Dikarya</taxon>
        <taxon>Ascomycota</taxon>
        <taxon>Pezizomycotina</taxon>
        <taxon>Sordariomycetes</taxon>
        <taxon>Xylariomycetidae</taxon>
        <taxon>Xylariales</taxon>
        <taxon>Diatrypaceae</taxon>
        <taxon>Eutypa</taxon>
    </lineage>
</organism>
<dbReference type="PANTHER" id="PTHR28229:SF1">
    <property type="entry name" value="TRANSLOCATION PROTEIN SEC66"/>
    <property type="match status" value="1"/>
</dbReference>
<keyword evidence="4" id="KW-1185">Reference proteome</keyword>